<dbReference type="AlphaFoldDB" id="A0A4P7N4M2"/>
<dbReference type="EMBL" id="CP034204">
    <property type="protein sequence ID" value="QBZ54910.1"/>
    <property type="molecule type" value="Genomic_DNA"/>
</dbReference>
<evidence type="ECO:0000313" key="2">
    <source>
        <dbReference type="Proteomes" id="UP000294847"/>
    </source>
</evidence>
<name>A0A4P7N4M2_PYROR</name>
<accession>A0A4P7N4M2</accession>
<reference evidence="1 2" key="1">
    <citation type="journal article" date="2019" name="Mol. Biol. Evol.">
        <title>Blast fungal genomes show frequent chromosomal changes, gene gains and losses, and effector gene turnover.</title>
        <authorList>
            <person name="Gomez Luciano L.B."/>
            <person name="Jason Tsai I."/>
            <person name="Chuma I."/>
            <person name="Tosa Y."/>
            <person name="Chen Y.H."/>
            <person name="Li J.Y."/>
            <person name="Li M.Y."/>
            <person name="Jade Lu M.Y."/>
            <person name="Nakayashiki H."/>
            <person name="Li W.H."/>
        </authorList>
    </citation>
    <scope>NUCLEOTIDE SEQUENCE [LARGE SCALE GENOMIC DNA]</scope>
    <source>
        <strain evidence="1">MZ5-1-6</strain>
    </source>
</reference>
<sequence length="404" mass="40900">MRASTTLLLALVAQAIASPCPKGCGKNKAKAAKNAKAIYVLSNEKANAVVAMPIGKDGMVGKPVSTATGGEGATGVDDKGQPAVPDALFSQSAVTVAGKNLFAVNPGSNTLTMFAIDPKDPTKLTMVGKPAAIPGEFPVTVGASSKNKMACVGTSGAKAGISCASFSDKGLGKMDALRPIDLGQTTPPKGPTNTVSQVFFSRDQKTLFSTVKGDPPTNKDGFIASFPVAAAAAAGQAAKVDSKMNKATPDGTKVLFGATTIPGSKDLFVTDAAFGAVVLAMDQKTQSASTVKGKGEVDGQKATCWATVSPATGTAFVTDVGSNRLVEMSTKDAKVLNTVELTNGDPGLIDLQAAGSFVYALSPGNGTTPAAVTVVDAKSRKQVQHVQMDAKLAGKNSMGLAMLK</sequence>
<dbReference type="SUPFAM" id="SSF75011">
    <property type="entry name" value="3-carboxy-cis,cis-mucoante lactonizing enzyme"/>
    <property type="match status" value="1"/>
</dbReference>
<protein>
    <submittedName>
        <fullName evidence="1">Uncharacterized protein</fullName>
    </submittedName>
</protein>
<proteinExistence type="predicted"/>
<evidence type="ECO:0000313" key="1">
    <source>
        <dbReference type="EMBL" id="QBZ54910.1"/>
    </source>
</evidence>
<dbReference type="Gene3D" id="2.130.10.10">
    <property type="entry name" value="YVTN repeat-like/Quinoprotein amine dehydrogenase"/>
    <property type="match status" value="2"/>
</dbReference>
<organism evidence="1 2">
    <name type="scientific">Pyricularia oryzae</name>
    <name type="common">Rice blast fungus</name>
    <name type="synonym">Magnaporthe oryzae</name>
    <dbReference type="NCBI Taxonomy" id="318829"/>
    <lineage>
        <taxon>Eukaryota</taxon>
        <taxon>Fungi</taxon>
        <taxon>Dikarya</taxon>
        <taxon>Ascomycota</taxon>
        <taxon>Pezizomycotina</taxon>
        <taxon>Sordariomycetes</taxon>
        <taxon>Sordariomycetidae</taxon>
        <taxon>Magnaporthales</taxon>
        <taxon>Pyriculariaceae</taxon>
        <taxon>Pyricularia</taxon>
    </lineage>
</organism>
<dbReference type="InterPro" id="IPR015943">
    <property type="entry name" value="WD40/YVTN_repeat-like_dom_sf"/>
</dbReference>
<gene>
    <name evidence="1" type="ORF">PoMZ_10622</name>
</gene>
<dbReference type="Proteomes" id="UP000294847">
    <property type="component" value="Chromosome 1"/>
</dbReference>